<dbReference type="PANTHER" id="PTHR38462:SF1">
    <property type="entry name" value="YPRB RIBONUCLEASE H-LIKE DOMAIN-CONTAINING PROTEIN"/>
    <property type="match status" value="1"/>
</dbReference>
<feature type="domain" description="YprB ribonuclease H-like" evidence="1">
    <location>
        <begin position="26"/>
        <end position="193"/>
    </location>
</feature>
<reference evidence="3" key="1">
    <citation type="submission" date="2015-08" db="EMBL/GenBank/DDBJ databases">
        <title>Genome sequence of the strict anaerobe Clostridium homopropionicum LuHBu1 (DSM 5847T).</title>
        <authorList>
            <person name="Poehlein A."/>
            <person name="Beck M."/>
            <person name="Schiel-Bengelsdorf B."/>
            <person name="Bengelsdorf F.R."/>
            <person name="Daniel R."/>
            <person name="Duerre P."/>
        </authorList>
    </citation>
    <scope>NUCLEOTIDE SEQUENCE [LARGE SCALE GENOMIC DNA]</scope>
    <source>
        <strain evidence="3">DSM 5847</strain>
    </source>
</reference>
<protein>
    <recommendedName>
        <fullName evidence="1">YprB ribonuclease H-like domain-containing protein</fullName>
    </recommendedName>
</protein>
<dbReference type="Pfam" id="PF13482">
    <property type="entry name" value="RNase_H_2"/>
    <property type="match status" value="1"/>
</dbReference>
<comment type="caution">
    <text evidence="2">The sequence shown here is derived from an EMBL/GenBank/DDBJ whole genome shotgun (WGS) entry which is preliminary data.</text>
</comment>
<organism evidence="2 3">
    <name type="scientific">Clostridium homopropionicum DSM 5847</name>
    <dbReference type="NCBI Taxonomy" id="1121318"/>
    <lineage>
        <taxon>Bacteria</taxon>
        <taxon>Bacillati</taxon>
        <taxon>Bacillota</taxon>
        <taxon>Clostridia</taxon>
        <taxon>Eubacteriales</taxon>
        <taxon>Clostridiaceae</taxon>
        <taxon>Clostridium</taxon>
    </lineage>
</organism>
<evidence type="ECO:0000313" key="2">
    <source>
        <dbReference type="EMBL" id="KOA21426.1"/>
    </source>
</evidence>
<dbReference type="STRING" id="36844.SAMN04488501_105129"/>
<dbReference type="Gene3D" id="3.30.420.10">
    <property type="entry name" value="Ribonuclease H-like superfamily/Ribonuclease H"/>
    <property type="match status" value="1"/>
</dbReference>
<name>A0A0L6ZEM4_9CLOT</name>
<dbReference type="GO" id="GO:0003676">
    <property type="term" value="F:nucleic acid binding"/>
    <property type="evidence" value="ECO:0007669"/>
    <property type="project" value="InterPro"/>
</dbReference>
<dbReference type="AlphaFoldDB" id="A0A0L6ZEM4"/>
<dbReference type="InterPro" id="IPR012337">
    <property type="entry name" value="RNaseH-like_sf"/>
</dbReference>
<sequence length="264" mass="31374">MFIQEHIQQLSLPESLNEKYNIENIMFYDIETTGFDKVKSNIILISGGWFINKDSFIVKQFFAENLKEESEILLEFKEELNRFDTWCSYNGIAFDEPFINSKMNLNSIEFSKPDTHIDLYRMIRPYYKQLGMERCNLKTVEKYLGIERKDKIDGGLSVELYFEFLNTESEELKKLIMLHNFEDVLNLPKIFKLIHEIENNDLKRENSITEKQLSYLKFLLRKNKIEINRDIEKISKKAASRIIDNILKGNMNLDDFNSIINNSY</sequence>
<dbReference type="PATRIC" id="fig|1121318.3.peg.96"/>
<dbReference type="InterPro" id="IPR036397">
    <property type="entry name" value="RNaseH_sf"/>
</dbReference>
<proteinExistence type="predicted"/>
<evidence type="ECO:0000313" key="3">
    <source>
        <dbReference type="Proteomes" id="UP000037043"/>
    </source>
</evidence>
<evidence type="ECO:0000259" key="1">
    <source>
        <dbReference type="Pfam" id="PF13482"/>
    </source>
</evidence>
<keyword evidence="3" id="KW-1185">Reference proteome</keyword>
<dbReference type="PANTHER" id="PTHR38462">
    <property type="entry name" value="EXONUCLEASE-LIKE PROTEIN"/>
    <property type="match status" value="1"/>
</dbReference>
<dbReference type="EMBL" id="LHUR01000005">
    <property type="protein sequence ID" value="KOA21426.1"/>
    <property type="molecule type" value="Genomic_DNA"/>
</dbReference>
<dbReference type="SUPFAM" id="SSF53098">
    <property type="entry name" value="Ribonuclease H-like"/>
    <property type="match status" value="1"/>
</dbReference>
<dbReference type="InterPro" id="IPR038720">
    <property type="entry name" value="YprB_RNase_H-like_dom"/>
</dbReference>
<dbReference type="RefSeq" id="WP_052219708.1">
    <property type="nucleotide sequence ID" value="NZ_LHUR01000005.1"/>
</dbReference>
<accession>A0A0L6ZEM4</accession>
<gene>
    <name evidence="2" type="ORF">CLHOM_00970</name>
</gene>
<dbReference type="Proteomes" id="UP000037043">
    <property type="component" value="Unassembled WGS sequence"/>
</dbReference>